<evidence type="ECO:0000313" key="2">
    <source>
        <dbReference type="EMBL" id="RCW80021.1"/>
    </source>
</evidence>
<feature type="transmembrane region" description="Helical" evidence="1">
    <location>
        <begin position="93"/>
        <end position="111"/>
    </location>
</feature>
<keyword evidence="1" id="KW-0812">Transmembrane</keyword>
<dbReference type="AlphaFoldDB" id="A0A368YIG3"/>
<comment type="caution">
    <text evidence="2">The sequence shown here is derived from an EMBL/GenBank/DDBJ whole genome shotgun (WGS) entry which is preliminary data.</text>
</comment>
<evidence type="ECO:0000256" key="1">
    <source>
        <dbReference type="SAM" id="Phobius"/>
    </source>
</evidence>
<sequence length="422" mass="46995">MATLRGFTGAIQKLGKYPTSGSTWSKPDEVSDGFEHHRFTLASTRIRPVTDVYELYWAHLFEQSSLRTFLVWLGRIAFRPLSQLPQRYQRKMVALRVAALVLGLAGLWLWYSMGADRWATLVAAVPAVMLVYYGLRYLLNSFFLGTISDAARYLDADPRNVEARNKVRKLGVDFLERLHGADRNYDRIIVCGHSLGSVIGYDILRYLWYRKHEGHALPDAPAQPVQKQVAALSAAGDGAAVRNLQRDLWLEQRELGNDWRISDFVTMGSPLAHADIVLADSVDGFDGAVSSGELPTCPSLVDPRTKDIGFPRNYTSQSGQPRTIRLLGHAAMFSVTRWTNIHVVQRWLVHGDPISGPVAPLFGNGIHDIALKPNGRDGWFAHTKYWRGDVAKDGAANPPQPALTALEAALDLNLKVMSPRKT</sequence>
<dbReference type="Proteomes" id="UP000253345">
    <property type="component" value="Unassembled WGS sequence"/>
</dbReference>
<keyword evidence="1" id="KW-0472">Membrane</keyword>
<dbReference type="RefSeq" id="WP_147273328.1">
    <property type="nucleotide sequence ID" value="NZ_QPJL01000021.1"/>
</dbReference>
<feature type="transmembrane region" description="Helical" evidence="1">
    <location>
        <begin position="117"/>
        <end position="135"/>
    </location>
</feature>
<proteinExistence type="predicted"/>
<accession>A0A368YIG3</accession>
<protein>
    <submittedName>
        <fullName evidence="2">Uncharacterized protein</fullName>
    </submittedName>
</protein>
<name>A0A368YIG3_9RHOB</name>
<gene>
    <name evidence="2" type="ORF">DFP89_12152</name>
</gene>
<keyword evidence="3" id="KW-1185">Reference proteome</keyword>
<dbReference type="SUPFAM" id="SSF53474">
    <property type="entry name" value="alpha/beta-Hydrolases"/>
    <property type="match status" value="1"/>
</dbReference>
<dbReference type="OrthoDB" id="4058760at2"/>
<keyword evidence="1" id="KW-1133">Transmembrane helix</keyword>
<dbReference type="InterPro" id="IPR029058">
    <property type="entry name" value="AB_hydrolase_fold"/>
</dbReference>
<reference evidence="2 3" key="1">
    <citation type="submission" date="2018-07" db="EMBL/GenBank/DDBJ databases">
        <title>Genomic Encyclopedia of Type Strains, Phase III (KMG-III): the genomes of soil and plant-associated and newly described type strains.</title>
        <authorList>
            <person name="Whitman W."/>
        </authorList>
    </citation>
    <scope>NUCLEOTIDE SEQUENCE [LARGE SCALE GENOMIC DNA]</scope>
    <source>
        <strain evidence="2 3">CECT 8525</strain>
    </source>
</reference>
<organism evidence="2 3">
    <name type="scientific">Paracoccus lutimaris</name>
    <dbReference type="NCBI Taxonomy" id="1490030"/>
    <lineage>
        <taxon>Bacteria</taxon>
        <taxon>Pseudomonadati</taxon>
        <taxon>Pseudomonadota</taxon>
        <taxon>Alphaproteobacteria</taxon>
        <taxon>Rhodobacterales</taxon>
        <taxon>Paracoccaceae</taxon>
        <taxon>Paracoccus</taxon>
    </lineage>
</organism>
<evidence type="ECO:0000313" key="3">
    <source>
        <dbReference type="Proteomes" id="UP000253345"/>
    </source>
</evidence>
<dbReference type="EMBL" id="QPJL01000021">
    <property type="protein sequence ID" value="RCW80021.1"/>
    <property type="molecule type" value="Genomic_DNA"/>
</dbReference>